<dbReference type="InterPro" id="IPR005691">
    <property type="entry name" value="Tic20"/>
</dbReference>
<evidence type="ECO:0000313" key="8">
    <source>
        <dbReference type="Proteomes" id="UP001178507"/>
    </source>
</evidence>
<evidence type="ECO:0000256" key="3">
    <source>
        <dbReference type="ARBA" id="ARBA00022692"/>
    </source>
</evidence>
<dbReference type="Proteomes" id="UP001178507">
    <property type="component" value="Unassembled WGS sequence"/>
</dbReference>
<evidence type="ECO:0008006" key="9">
    <source>
        <dbReference type="Google" id="ProtNLM"/>
    </source>
</evidence>
<dbReference type="Pfam" id="PF16166">
    <property type="entry name" value="TIC20"/>
    <property type="match status" value="1"/>
</dbReference>
<gene>
    <name evidence="7" type="ORF">EVOR1521_LOCUS5680</name>
</gene>
<proteinExistence type="inferred from homology"/>
<feature type="transmembrane region" description="Helical" evidence="6">
    <location>
        <begin position="131"/>
        <end position="155"/>
    </location>
</feature>
<keyword evidence="4 6" id="KW-1133">Transmembrane helix</keyword>
<comment type="caution">
    <text evidence="7">The sequence shown here is derived from an EMBL/GenBank/DDBJ whole genome shotgun (WGS) entry which is preliminary data.</text>
</comment>
<name>A0AA36HY07_9DINO</name>
<protein>
    <recommendedName>
        <fullName evidence="9">Tic20 family protein Ycf60</fullName>
    </recommendedName>
</protein>
<accession>A0AA36HY07</accession>
<dbReference type="GO" id="GO:0031969">
    <property type="term" value="C:chloroplast membrane"/>
    <property type="evidence" value="ECO:0007669"/>
    <property type="project" value="UniProtKB-SubCell"/>
</dbReference>
<feature type="transmembrane region" description="Helical" evidence="6">
    <location>
        <begin position="101"/>
        <end position="125"/>
    </location>
</feature>
<comment type="subcellular location">
    <subcellularLocation>
        <location evidence="1">Plastid</location>
        <location evidence="1">Chloroplast membrane</location>
        <topology evidence="1">Multi-pass membrane protein</topology>
    </subcellularLocation>
</comment>
<evidence type="ECO:0000256" key="5">
    <source>
        <dbReference type="ARBA" id="ARBA00023136"/>
    </source>
</evidence>
<dbReference type="EMBL" id="CAUJNA010000413">
    <property type="protein sequence ID" value="CAJ1376687.1"/>
    <property type="molecule type" value="Genomic_DNA"/>
</dbReference>
<dbReference type="PANTHER" id="PTHR33510:SF5">
    <property type="entry name" value="PROTEIN TIC 20-II, CHLOROPLASTIC"/>
    <property type="match status" value="1"/>
</dbReference>
<dbReference type="AlphaFoldDB" id="A0AA36HY07"/>
<evidence type="ECO:0000256" key="4">
    <source>
        <dbReference type="ARBA" id="ARBA00022989"/>
    </source>
</evidence>
<evidence type="ECO:0000256" key="2">
    <source>
        <dbReference type="ARBA" id="ARBA00009596"/>
    </source>
</evidence>
<sequence>MASAFVVPQAGHAAVSAVTRAPSATAVGRAEYGVALGSVLLLAARRMHRGADLRMHPRRMARRAVKEREDQKTLEKFWETVLANRPPRNEDTGPLTRLGSVLAYLLPLTDALRFGMFLFVSFPVIQPLLDLLVVPALFINGLPFGLGYLTLFITMQAVAANRQVPALLRYNLRQAITLNVFLVFMSLFGDALKILSGAAFGWPVPLDIAIGLSTGIYLLVTGCCLYSIACSLAGRYPRGLGPVSEAAELQLMDTQGDTFFVTFFKDKPEE</sequence>
<keyword evidence="3 6" id="KW-0812">Transmembrane</keyword>
<evidence type="ECO:0000256" key="6">
    <source>
        <dbReference type="SAM" id="Phobius"/>
    </source>
</evidence>
<evidence type="ECO:0000313" key="7">
    <source>
        <dbReference type="EMBL" id="CAJ1376687.1"/>
    </source>
</evidence>
<feature type="transmembrane region" description="Helical" evidence="6">
    <location>
        <begin position="176"/>
        <end position="202"/>
    </location>
</feature>
<feature type="transmembrane region" description="Helical" evidence="6">
    <location>
        <begin position="208"/>
        <end position="229"/>
    </location>
</feature>
<evidence type="ECO:0000256" key="1">
    <source>
        <dbReference type="ARBA" id="ARBA00004508"/>
    </source>
</evidence>
<organism evidence="7 8">
    <name type="scientific">Effrenium voratum</name>
    <dbReference type="NCBI Taxonomy" id="2562239"/>
    <lineage>
        <taxon>Eukaryota</taxon>
        <taxon>Sar</taxon>
        <taxon>Alveolata</taxon>
        <taxon>Dinophyceae</taxon>
        <taxon>Suessiales</taxon>
        <taxon>Symbiodiniaceae</taxon>
        <taxon>Effrenium</taxon>
    </lineage>
</organism>
<comment type="similarity">
    <text evidence="2">Belongs to the Tic20 family.</text>
</comment>
<keyword evidence="8" id="KW-1185">Reference proteome</keyword>
<reference evidence="7" key="1">
    <citation type="submission" date="2023-08" db="EMBL/GenBank/DDBJ databases">
        <authorList>
            <person name="Chen Y."/>
            <person name="Shah S."/>
            <person name="Dougan E. K."/>
            <person name="Thang M."/>
            <person name="Chan C."/>
        </authorList>
    </citation>
    <scope>NUCLEOTIDE SEQUENCE</scope>
</reference>
<keyword evidence="5 6" id="KW-0472">Membrane</keyword>
<dbReference type="PANTHER" id="PTHR33510">
    <property type="entry name" value="PROTEIN TIC 20-II, CHLOROPLASTIC"/>
    <property type="match status" value="1"/>
</dbReference>